<dbReference type="Proteomes" id="UP000198598">
    <property type="component" value="Unassembled WGS sequence"/>
</dbReference>
<evidence type="ECO:0000313" key="1">
    <source>
        <dbReference type="EMBL" id="SFC22713.1"/>
    </source>
</evidence>
<sequence length="38" mass="4367">MSKPPVGVESFFSRNYLIGLKIKFGEHLLKAAFRTPMR</sequence>
<keyword evidence="2" id="KW-1185">Reference proteome</keyword>
<accession>A0A1I1HMN2</accession>
<organism evidence="1 2">
    <name type="scientific">Spirosoma endophyticum</name>
    <dbReference type="NCBI Taxonomy" id="662367"/>
    <lineage>
        <taxon>Bacteria</taxon>
        <taxon>Pseudomonadati</taxon>
        <taxon>Bacteroidota</taxon>
        <taxon>Cytophagia</taxon>
        <taxon>Cytophagales</taxon>
        <taxon>Cytophagaceae</taxon>
        <taxon>Spirosoma</taxon>
    </lineage>
</organism>
<reference evidence="1 2" key="1">
    <citation type="submission" date="2016-10" db="EMBL/GenBank/DDBJ databases">
        <authorList>
            <person name="de Groot N.N."/>
        </authorList>
    </citation>
    <scope>NUCLEOTIDE SEQUENCE [LARGE SCALE GENOMIC DNA]</scope>
    <source>
        <strain evidence="1 2">DSM 26130</strain>
    </source>
</reference>
<evidence type="ECO:0000313" key="2">
    <source>
        <dbReference type="Proteomes" id="UP000198598"/>
    </source>
</evidence>
<proteinExistence type="predicted"/>
<dbReference type="AlphaFoldDB" id="A0A1I1HMN2"/>
<name>A0A1I1HMN2_9BACT</name>
<protein>
    <submittedName>
        <fullName evidence="1">Uncharacterized protein</fullName>
    </submittedName>
</protein>
<dbReference type="EMBL" id="FOLQ01000001">
    <property type="protein sequence ID" value="SFC22713.1"/>
    <property type="molecule type" value="Genomic_DNA"/>
</dbReference>
<gene>
    <name evidence="1" type="ORF">SAMN05216167_101692</name>
</gene>